<dbReference type="AlphaFoldDB" id="A0A484IJP9"/>
<proteinExistence type="predicted"/>
<dbReference type="OrthoDB" id="11968at2157"/>
<name>A0A484IJP9_9ARCH</name>
<sequence length="252" mass="29890">MDKMQAIRNLEALFEACNSKKQDLLHTGHKQNDVRVSFYKHLVTTTNSTIHLMIFSDTTLVTEDWWLKKLPKYKINKRIFSTSSNESRQIETDNIDQYLLLSYFSSVFHIFESSFRRICKSCLTEEYSLAKKIGEWEKEDIKNLLVIILKKLNLLDIGRRDFLEIVVKFRSSLYNNGVYISERQESFSDFKWKNKSYVFKHGERIISEDKGELWEECFKFTRALISIFTEVINHPIIKKYSFIEDITATGYI</sequence>
<evidence type="ECO:0000313" key="1">
    <source>
        <dbReference type="EMBL" id="VFJ15109.1"/>
    </source>
</evidence>
<protein>
    <submittedName>
        <fullName evidence="1">Uncharacterized protein</fullName>
    </submittedName>
</protein>
<dbReference type="RefSeq" id="WP_134485131.1">
    <property type="nucleotide sequence ID" value="NZ_LR216287.1"/>
</dbReference>
<accession>A0A484IJP9</accession>
<keyword evidence="2" id="KW-1185">Reference proteome</keyword>
<dbReference type="EMBL" id="LR216287">
    <property type="protein sequence ID" value="VFJ15109.1"/>
    <property type="molecule type" value="Genomic_DNA"/>
</dbReference>
<dbReference type="GeneID" id="39421930"/>
<reference evidence="1 2" key="1">
    <citation type="submission" date="2019-02" db="EMBL/GenBank/DDBJ databases">
        <authorList>
            <person name="Lehtovirta-Morley E L."/>
        </authorList>
    </citation>
    <scope>NUCLEOTIDE SEQUENCE [LARGE SCALE GENOMIC DNA]</scope>
    <source>
        <strain evidence="1">NFRAN1</strain>
    </source>
</reference>
<evidence type="ECO:0000313" key="2">
    <source>
        <dbReference type="Proteomes" id="UP000294299"/>
    </source>
</evidence>
<organism evidence="1 2">
    <name type="scientific">Candidatus Nitrosocosmicus franklandianus</name>
    <dbReference type="NCBI Taxonomy" id="1798806"/>
    <lineage>
        <taxon>Archaea</taxon>
        <taxon>Nitrososphaerota</taxon>
        <taxon>Nitrososphaeria</taxon>
        <taxon>Nitrososphaerales</taxon>
        <taxon>Nitrososphaeraceae</taxon>
        <taxon>Candidatus Nitrosocosmicus</taxon>
    </lineage>
</organism>
<gene>
    <name evidence="1" type="ORF">NFRAN_2786</name>
</gene>
<dbReference type="Proteomes" id="UP000294299">
    <property type="component" value="Chromosome NFRAN"/>
</dbReference>
<dbReference type="KEGG" id="nfn:NFRAN_2786"/>